<organism evidence="1 2">
    <name type="scientific">Neocallimastix californiae</name>
    <dbReference type="NCBI Taxonomy" id="1754190"/>
    <lineage>
        <taxon>Eukaryota</taxon>
        <taxon>Fungi</taxon>
        <taxon>Fungi incertae sedis</taxon>
        <taxon>Chytridiomycota</taxon>
        <taxon>Chytridiomycota incertae sedis</taxon>
        <taxon>Neocallimastigomycetes</taxon>
        <taxon>Neocallimastigales</taxon>
        <taxon>Neocallimastigaceae</taxon>
        <taxon>Neocallimastix</taxon>
    </lineage>
</organism>
<reference evidence="1 2" key="1">
    <citation type="submission" date="2016-08" db="EMBL/GenBank/DDBJ databases">
        <title>A Parts List for Fungal Cellulosomes Revealed by Comparative Genomics.</title>
        <authorList>
            <consortium name="DOE Joint Genome Institute"/>
            <person name="Haitjema C.H."/>
            <person name="Gilmore S.P."/>
            <person name="Henske J.K."/>
            <person name="Solomon K.V."/>
            <person name="De Groot R."/>
            <person name="Kuo A."/>
            <person name="Mondo S.J."/>
            <person name="Salamov A.A."/>
            <person name="Labutti K."/>
            <person name="Zhao Z."/>
            <person name="Chiniquy J."/>
            <person name="Barry K."/>
            <person name="Brewer H.M."/>
            <person name="Purvine S.O."/>
            <person name="Wright A.T."/>
            <person name="Boxma B."/>
            <person name="Van Alen T."/>
            <person name="Hackstein J.H."/>
            <person name="Baker S.E."/>
            <person name="Grigoriev I.V."/>
            <person name="O'Malley M.A."/>
        </authorList>
    </citation>
    <scope>NUCLEOTIDE SEQUENCE [LARGE SCALE GENOMIC DNA]</scope>
    <source>
        <strain evidence="1 2">G1</strain>
    </source>
</reference>
<protein>
    <submittedName>
        <fullName evidence="1">Uncharacterized protein</fullName>
    </submittedName>
</protein>
<sequence>MDDYLGNLISYECNVFMVEPALYDEYYDSIENISELISGDIEARIHDEVDGEIYGELLKDLRVDIDNRKDLAEDQIVAMYDVLYQKDFIQKLSKFFQSCKLYFNDSISLENLMSQFSYYSIINDLNTSGFKAIKYLSLQNIFCLLMLTWLTEISKL</sequence>
<evidence type="ECO:0000313" key="1">
    <source>
        <dbReference type="EMBL" id="ORY86566.1"/>
    </source>
</evidence>
<dbReference type="Proteomes" id="UP000193920">
    <property type="component" value="Unassembled WGS sequence"/>
</dbReference>
<evidence type="ECO:0000313" key="2">
    <source>
        <dbReference type="Proteomes" id="UP000193920"/>
    </source>
</evidence>
<comment type="caution">
    <text evidence="1">The sequence shown here is derived from an EMBL/GenBank/DDBJ whole genome shotgun (WGS) entry which is preliminary data.</text>
</comment>
<proteinExistence type="predicted"/>
<gene>
    <name evidence="1" type="ORF">LY90DRAFT_498800</name>
</gene>
<name>A0A1Y2FTQ1_9FUNG</name>
<dbReference type="EMBL" id="MCOG01000002">
    <property type="protein sequence ID" value="ORY86566.1"/>
    <property type="molecule type" value="Genomic_DNA"/>
</dbReference>
<dbReference type="AlphaFoldDB" id="A0A1Y2FTQ1"/>
<keyword evidence="2" id="KW-1185">Reference proteome</keyword>
<dbReference type="OrthoDB" id="10627816at2759"/>
<accession>A0A1Y2FTQ1</accession>